<keyword evidence="2" id="KW-1185">Reference proteome</keyword>
<dbReference type="Proteomes" id="UP000681340">
    <property type="component" value="Unassembled WGS sequence"/>
</dbReference>
<protein>
    <submittedName>
        <fullName evidence="1">Uncharacterized protein</fullName>
    </submittedName>
</protein>
<reference evidence="1" key="1">
    <citation type="submission" date="2021-03" db="EMBL/GenBank/DDBJ databases">
        <title>Whole genome shotgun sequence of Actinoplanes auranticolor NBRC 12245.</title>
        <authorList>
            <person name="Komaki H."/>
            <person name="Tamura T."/>
        </authorList>
    </citation>
    <scope>NUCLEOTIDE SEQUENCE</scope>
    <source>
        <strain evidence="1">NBRC 12245</strain>
    </source>
</reference>
<proteinExistence type="predicted"/>
<dbReference type="AlphaFoldDB" id="A0A919S8J0"/>
<accession>A0A919S8J0</accession>
<sequence length="108" mass="11538">MQFLAQISLADVEAGAAGLLSIFMCQNDPGLCDEWDPTSGAHRAFGFGPDAGEIATPPDEGITLLDETCAIRLEEGHNHRTAANFGGGGCAYGYRCRQCNTAAFLWQR</sequence>
<organism evidence="1 2">
    <name type="scientific">Actinoplanes auranticolor</name>
    <dbReference type="NCBI Taxonomy" id="47988"/>
    <lineage>
        <taxon>Bacteria</taxon>
        <taxon>Bacillati</taxon>
        <taxon>Actinomycetota</taxon>
        <taxon>Actinomycetes</taxon>
        <taxon>Micromonosporales</taxon>
        <taxon>Micromonosporaceae</taxon>
        <taxon>Actinoplanes</taxon>
    </lineage>
</organism>
<name>A0A919S8J0_9ACTN</name>
<evidence type="ECO:0000313" key="2">
    <source>
        <dbReference type="Proteomes" id="UP000681340"/>
    </source>
</evidence>
<comment type="caution">
    <text evidence="1">The sequence shown here is derived from an EMBL/GenBank/DDBJ whole genome shotgun (WGS) entry which is preliminary data.</text>
</comment>
<gene>
    <name evidence="1" type="ORF">Aau02nite_27640</name>
</gene>
<evidence type="ECO:0000313" key="1">
    <source>
        <dbReference type="EMBL" id="GIM67522.1"/>
    </source>
</evidence>
<dbReference type="EMBL" id="BOQL01000022">
    <property type="protein sequence ID" value="GIM67522.1"/>
    <property type="molecule type" value="Genomic_DNA"/>
</dbReference>